<evidence type="ECO:0000313" key="3">
    <source>
        <dbReference type="EMBL" id="MBB4928323.1"/>
    </source>
</evidence>
<dbReference type="EMBL" id="JACHJV010000002">
    <property type="protein sequence ID" value="MBB4928100.1"/>
    <property type="molecule type" value="Genomic_DNA"/>
</dbReference>
<dbReference type="Proteomes" id="UP000540506">
    <property type="component" value="Unassembled WGS sequence"/>
</dbReference>
<sequence>MPAADVPSIEPRLRPLRLAVAPALAQPATAVYTTEAAPSADNRNPRTARSPEEEPVPATGPPTTAAVTRTPGHNGTAAQAGAGRSLASWSTPYSGRLFLLGRGLGRCSRGTCAALAGRARRCEGARRSAPGSTPGRAWPGPPHGAPCRATVSRFVATSFDAVPGRGPGRHRRYRGRAGGCCGATPSRRSTGPCPDAWRSPLCPERVRAVLRSAGVPAGTGSGPTWMLRVAAPEEVRRSPLATGSRPCDRSRAPGTPRPFPSRTAADASTPTQDRACASVHVPPSTRPS</sequence>
<evidence type="ECO:0000313" key="2">
    <source>
        <dbReference type="EMBL" id="MBB4928100.1"/>
    </source>
</evidence>
<organism evidence="3 4">
    <name type="scientific">Kitasatospora kifunensis</name>
    <name type="common">Streptomyces kifunensis</name>
    <dbReference type="NCBI Taxonomy" id="58351"/>
    <lineage>
        <taxon>Bacteria</taxon>
        <taxon>Bacillati</taxon>
        <taxon>Actinomycetota</taxon>
        <taxon>Actinomycetes</taxon>
        <taxon>Kitasatosporales</taxon>
        <taxon>Streptomycetaceae</taxon>
        <taxon>Kitasatospora</taxon>
    </lineage>
</organism>
<proteinExistence type="predicted"/>
<evidence type="ECO:0000313" key="4">
    <source>
        <dbReference type="Proteomes" id="UP000540506"/>
    </source>
</evidence>
<dbReference type="EMBL" id="JACHJV010000003">
    <property type="protein sequence ID" value="MBB4928323.1"/>
    <property type="molecule type" value="Genomic_DNA"/>
</dbReference>
<dbReference type="AlphaFoldDB" id="A0A7W7RAC9"/>
<evidence type="ECO:0000256" key="1">
    <source>
        <dbReference type="SAM" id="MobiDB-lite"/>
    </source>
</evidence>
<feature type="region of interest" description="Disordered" evidence="1">
    <location>
        <begin position="123"/>
        <end position="144"/>
    </location>
</feature>
<gene>
    <name evidence="2" type="ORF">FHR34_007195</name>
    <name evidence="3" type="ORF">FHR34_007420</name>
</gene>
<feature type="region of interest" description="Disordered" evidence="1">
    <location>
        <begin position="235"/>
        <end position="288"/>
    </location>
</feature>
<feature type="region of interest" description="Disordered" evidence="1">
    <location>
        <begin position="28"/>
        <end position="85"/>
    </location>
</feature>
<accession>A0A7W7RAC9</accession>
<comment type="caution">
    <text evidence="3">The sequence shown here is derived from an EMBL/GenBank/DDBJ whole genome shotgun (WGS) entry which is preliminary data.</text>
</comment>
<protein>
    <submittedName>
        <fullName evidence="3">Uncharacterized protein</fullName>
    </submittedName>
</protein>
<keyword evidence="4" id="KW-1185">Reference proteome</keyword>
<name>A0A7W7RAC9_KITKI</name>
<reference evidence="3 4" key="1">
    <citation type="submission" date="2020-08" db="EMBL/GenBank/DDBJ databases">
        <title>Sequencing the genomes of 1000 actinobacteria strains.</title>
        <authorList>
            <person name="Klenk H.-P."/>
        </authorList>
    </citation>
    <scope>NUCLEOTIDE SEQUENCE [LARGE SCALE GENOMIC DNA]</scope>
    <source>
        <strain evidence="3 4">DSM 41654</strain>
    </source>
</reference>
<feature type="compositionally biased region" description="Low complexity" evidence="1">
    <location>
        <begin position="61"/>
        <end position="72"/>
    </location>
</feature>